<protein>
    <submittedName>
        <fullName evidence="10">tRNA (N(6)-L-threonylcarbamoyladenosine(37)-C(2))-methylthiotransferase MtaB</fullName>
    </submittedName>
</protein>
<keyword evidence="2" id="KW-0004">4Fe-4S</keyword>
<reference evidence="10" key="2">
    <citation type="journal article" date="2021" name="PeerJ">
        <title>Extensive microbial diversity within the chicken gut microbiome revealed by metagenomics and culture.</title>
        <authorList>
            <person name="Gilroy R."/>
            <person name="Ravi A."/>
            <person name="Getino M."/>
            <person name="Pursley I."/>
            <person name="Horton D.L."/>
            <person name="Alikhan N.F."/>
            <person name="Baker D."/>
            <person name="Gharbi K."/>
            <person name="Hall N."/>
            <person name="Watson M."/>
            <person name="Adriaenssens E.M."/>
            <person name="Foster-Nyarko E."/>
            <person name="Jarju S."/>
            <person name="Secka A."/>
            <person name="Antonio M."/>
            <person name="Oren A."/>
            <person name="Chaudhuri R.R."/>
            <person name="La Ragione R."/>
            <person name="Hildebrand F."/>
            <person name="Pallen M.J."/>
        </authorList>
    </citation>
    <scope>NUCLEOTIDE SEQUENCE</scope>
    <source>
        <strain evidence="10">ChiBcec15-4380</strain>
    </source>
</reference>
<gene>
    <name evidence="10" type="primary">mtaB</name>
    <name evidence="10" type="ORF">IAA53_08735</name>
</gene>
<dbReference type="InterPro" id="IPR058240">
    <property type="entry name" value="rSAM_sf"/>
</dbReference>
<dbReference type="Gene3D" id="3.80.30.20">
    <property type="entry name" value="tm_1862 like domain"/>
    <property type="match status" value="1"/>
</dbReference>
<dbReference type="SMART" id="SM00729">
    <property type="entry name" value="Elp3"/>
    <property type="match status" value="1"/>
</dbReference>
<evidence type="ECO:0000256" key="4">
    <source>
        <dbReference type="ARBA" id="ARBA00022691"/>
    </source>
</evidence>
<dbReference type="Proteomes" id="UP000824239">
    <property type="component" value="Unassembled WGS sequence"/>
</dbReference>
<dbReference type="InterPro" id="IPR023404">
    <property type="entry name" value="rSAM_horseshoe"/>
</dbReference>
<organism evidence="10 11">
    <name type="scientific">Candidatus Avoscillospira avicola</name>
    <dbReference type="NCBI Taxonomy" id="2840706"/>
    <lineage>
        <taxon>Bacteria</taxon>
        <taxon>Bacillati</taxon>
        <taxon>Bacillota</taxon>
        <taxon>Clostridia</taxon>
        <taxon>Eubacteriales</taxon>
        <taxon>Oscillospiraceae</taxon>
        <taxon>Oscillospiraceae incertae sedis</taxon>
        <taxon>Candidatus Avoscillospira</taxon>
    </lineage>
</organism>
<evidence type="ECO:0000256" key="6">
    <source>
        <dbReference type="ARBA" id="ARBA00023004"/>
    </source>
</evidence>
<dbReference type="SFLD" id="SFLDG01061">
    <property type="entry name" value="methylthiotransferase"/>
    <property type="match status" value="1"/>
</dbReference>
<comment type="caution">
    <text evidence="10">The sequence shown here is derived from an EMBL/GenBank/DDBJ whole genome shotgun (WGS) entry which is preliminary data.</text>
</comment>
<dbReference type="InterPro" id="IPR005839">
    <property type="entry name" value="Methylthiotransferase"/>
</dbReference>
<reference evidence="10" key="1">
    <citation type="submission" date="2020-10" db="EMBL/GenBank/DDBJ databases">
        <authorList>
            <person name="Gilroy R."/>
        </authorList>
    </citation>
    <scope>NUCLEOTIDE SEQUENCE</scope>
    <source>
        <strain evidence="10">ChiBcec15-4380</strain>
    </source>
</reference>
<dbReference type="Pfam" id="PF00919">
    <property type="entry name" value="UPF0004"/>
    <property type="match status" value="1"/>
</dbReference>
<dbReference type="InterPro" id="IPR038135">
    <property type="entry name" value="Methylthiotransferase_N_sf"/>
</dbReference>
<dbReference type="InterPro" id="IPR013848">
    <property type="entry name" value="Methylthiotransferase_N"/>
</dbReference>
<dbReference type="SFLD" id="SFLDG01082">
    <property type="entry name" value="B12-binding_domain_containing"/>
    <property type="match status" value="1"/>
</dbReference>
<evidence type="ECO:0000256" key="7">
    <source>
        <dbReference type="ARBA" id="ARBA00023014"/>
    </source>
</evidence>
<dbReference type="SUPFAM" id="SSF102114">
    <property type="entry name" value="Radical SAM enzymes"/>
    <property type="match status" value="1"/>
</dbReference>
<dbReference type="GO" id="GO:0035598">
    <property type="term" value="F:tRNA (N(6)-L-threonylcarbamoyladenosine(37)-C(2))-methylthiotransferase activity"/>
    <property type="evidence" value="ECO:0007669"/>
    <property type="project" value="TreeGrafter"/>
</dbReference>
<name>A0A9D1DIS0_9FIRM</name>
<dbReference type="PANTHER" id="PTHR11918:SF45">
    <property type="entry name" value="THREONYLCARBAMOYLADENOSINE TRNA METHYLTHIOTRANSFERASE"/>
    <property type="match status" value="1"/>
</dbReference>
<dbReference type="SFLD" id="SFLDS00029">
    <property type="entry name" value="Radical_SAM"/>
    <property type="match status" value="1"/>
</dbReference>
<feature type="domain" description="Radical SAM core" evidence="9">
    <location>
        <begin position="137"/>
        <end position="367"/>
    </location>
</feature>
<dbReference type="PANTHER" id="PTHR11918">
    <property type="entry name" value="RADICAL SAM PROTEINS"/>
    <property type="match status" value="1"/>
</dbReference>
<proteinExistence type="predicted"/>
<dbReference type="InterPro" id="IPR006638">
    <property type="entry name" value="Elp3/MiaA/NifB-like_rSAM"/>
</dbReference>
<evidence type="ECO:0000256" key="2">
    <source>
        <dbReference type="ARBA" id="ARBA00022485"/>
    </source>
</evidence>
<dbReference type="PROSITE" id="PS01278">
    <property type="entry name" value="MTTASE_RADICAL"/>
    <property type="match status" value="1"/>
</dbReference>
<dbReference type="InterPro" id="IPR020612">
    <property type="entry name" value="Methylthiotransferase_CS"/>
</dbReference>
<keyword evidence="3" id="KW-0808">Transferase</keyword>
<dbReference type="CDD" id="cd01335">
    <property type="entry name" value="Radical_SAM"/>
    <property type="match status" value="1"/>
</dbReference>
<dbReference type="PROSITE" id="PS51918">
    <property type="entry name" value="RADICAL_SAM"/>
    <property type="match status" value="1"/>
</dbReference>
<comment type="cofactor">
    <cofactor evidence="1">
        <name>[4Fe-4S] cluster</name>
        <dbReference type="ChEBI" id="CHEBI:49883"/>
    </cofactor>
</comment>
<evidence type="ECO:0000259" key="9">
    <source>
        <dbReference type="PROSITE" id="PS51918"/>
    </source>
</evidence>
<evidence type="ECO:0000259" key="8">
    <source>
        <dbReference type="PROSITE" id="PS51449"/>
    </source>
</evidence>
<evidence type="ECO:0000313" key="10">
    <source>
        <dbReference type="EMBL" id="HIR51347.1"/>
    </source>
</evidence>
<keyword evidence="7" id="KW-0411">Iron-sulfur</keyword>
<evidence type="ECO:0000256" key="3">
    <source>
        <dbReference type="ARBA" id="ARBA00022679"/>
    </source>
</evidence>
<evidence type="ECO:0000313" key="11">
    <source>
        <dbReference type="Proteomes" id="UP000824239"/>
    </source>
</evidence>
<dbReference type="InterPro" id="IPR007197">
    <property type="entry name" value="rSAM"/>
</dbReference>
<dbReference type="EMBL" id="DVHE01000068">
    <property type="protein sequence ID" value="HIR51347.1"/>
    <property type="molecule type" value="Genomic_DNA"/>
</dbReference>
<dbReference type="GO" id="GO:0051539">
    <property type="term" value="F:4 iron, 4 sulfur cluster binding"/>
    <property type="evidence" value="ECO:0007669"/>
    <property type="project" value="UniProtKB-KW"/>
</dbReference>
<dbReference type="Gene3D" id="3.40.50.12160">
    <property type="entry name" value="Methylthiotransferase, N-terminal domain"/>
    <property type="match status" value="1"/>
</dbReference>
<dbReference type="PROSITE" id="PS51449">
    <property type="entry name" value="MTTASE_N"/>
    <property type="match status" value="1"/>
</dbReference>
<dbReference type="InterPro" id="IPR006467">
    <property type="entry name" value="MiaB-like_bact"/>
</dbReference>
<dbReference type="NCBIfam" id="TIGR01579">
    <property type="entry name" value="MiaB-like-C"/>
    <property type="match status" value="1"/>
</dbReference>
<keyword evidence="6" id="KW-0408">Iron</keyword>
<keyword evidence="5" id="KW-0479">Metal-binding</keyword>
<dbReference type="GO" id="GO:0046872">
    <property type="term" value="F:metal ion binding"/>
    <property type="evidence" value="ECO:0007669"/>
    <property type="project" value="UniProtKB-KW"/>
</dbReference>
<evidence type="ECO:0000256" key="1">
    <source>
        <dbReference type="ARBA" id="ARBA00001966"/>
    </source>
</evidence>
<dbReference type="Pfam" id="PF04055">
    <property type="entry name" value="Radical_SAM"/>
    <property type="match status" value="1"/>
</dbReference>
<feature type="domain" description="MTTase N-terminal" evidence="8">
    <location>
        <begin position="1"/>
        <end position="112"/>
    </location>
</feature>
<dbReference type="NCBIfam" id="TIGR00089">
    <property type="entry name" value="MiaB/RimO family radical SAM methylthiotransferase"/>
    <property type="match status" value="1"/>
</dbReference>
<accession>A0A9D1DIS0</accession>
<sequence length="433" mass="47719">MKFSIYTLGCKVNQYETQAMEQILTEHGHQEGRIDEICDAYIINTCTVTAVSDKKSRNMIRRLRRLNPAAVVAVCGCYAQVDPEAVRALEADVVSGTGGRLAFLHAVERAVAEKTSYFAVDDALRRRAFEVLPAGGMAVRTRAMLKVQDGCSNFCTYCIIPYARGPVRSLPLEEAVAQALDCARAGYRELVVTGIEISSWGRDLPGRPPLSQLVAALCEAVPDCRVRLGSLEPRTVDEAFCKELSGFSNLCPQFHLSLQSGSDTVLKRMNRRYDTARYLESVRLLEQYFSGCAVTTDLIVAFPGETEAEFEESLQFLRRCRLAKVHVFPYSRRAGTKAAAMAGQWGNAVKEARSAAAQAVARELEEDYQRRMVGRVYPVLLEETQGAYTVGHAPNYVRVYVPGDLPRNLVLPVRITGLHQDGVVGAAAEAVPE</sequence>
<evidence type="ECO:0000256" key="5">
    <source>
        <dbReference type="ARBA" id="ARBA00022723"/>
    </source>
</evidence>
<keyword evidence="4" id="KW-0949">S-adenosyl-L-methionine</keyword>
<dbReference type="AlphaFoldDB" id="A0A9D1DIS0"/>